<dbReference type="Proteomes" id="UP000886741">
    <property type="component" value="Unassembled WGS sequence"/>
</dbReference>
<accession>A0A9D1F9C2</accession>
<dbReference type="Gene3D" id="3.30.360.90">
    <property type="match status" value="1"/>
</dbReference>
<organism evidence="3 4">
    <name type="scientific">Candidatus Avoscillospira avistercoris</name>
    <dbReference type="NCBI Taxonomy" id="2840707"/>
    <lineage>
        <taxon>Bacteria</taxon>
        <taxon>Bacillati</taxon>
        <taxon>Bacillota</taxon>
        <taxon>Clostridia</taxon>
        <taxon>Eubacteriales</taxon>
        <taxon>Oscillospiraceae</taxon>
        <taxon>Oscillospiraceae incertae sedis</taxon>
        <taxon>Candidatus Avoscillospira</taxon>
    </lineage>
</organism>
<dbReference type="EMBL" id="DVJJ01000080">
    <property type="protein sequence ID" value="HIS64790.1"/>
    <property type="molecule type" value="Genomic_DNA"/>
</dbReference>
<name>A0A9D1F9C2_9FIRM</name>
<comment type="caution">
    <text evidence="3">The sequence shown here is derived from an EMBL/GenBank/DDBJ whole genome shotgun (WGS) entry which is preliminary data.</text>
</comment>
<evidence type="ECO:0000256" key="1">
    <source>
        <dbReference type="ARBA" id="ARBA00008005"/>
    </source>
</evidence>
<gene>
    <name evidence="3" type="ORF">IAA83_05395</name>
</gene>
<dbReference type="Gene3D" id="3.40.50.11790">
    <property type="match status" value="1"/>
</dbReference>
<dbReference type="AlphaFoldDB" id="A0A9D1F9C2"/>
<comment type="similarity">
    <text evidence="1">Belongs to the myoviridae tail sheath protein family.</text>
</comment>
<dbReference type="InterPro" id="IPR020287">
    <property type="entry name" value="Tail_sheath_C"/>
</dbReference>
<dbReference type="Pfam" id="PF17482">
    <property type="entry name" value="Phage_sheath_1C"/>
    <property type="match status" value="1"/>
</dbReference>
<protein>
    <submittedName>
        <fullName evidence="3">Phage tail sheath protein</fullName>
    </submittedName>
</protein>
<sequence>MGMPSIDIIFTVAAQTAIARSEKGVVAVIVKDAASNGPLGAMTTKLQIPEGLTAANQGYLQRAFLGYVKPTQKVIGYVLPEEAENLTEALDWLATQQFDYLAGPPEITPEECSAVKDWIVTQREENHAIFKAVLPNTEADHEAIINFTTDGIKVGEDTFDAAAYCSRMAGMLAGTPMTYSCTYAPLTEVEDVTRLTQWDMDAAVDAGKFLLFFDDMVKTGRAVNSLTTIVGKSKAYQKIKIVEIMDMIQSDLRRAFRDNYIGKYANSYDNKMLLRTAVTNYFTTLARDELIQPGFTVGIDVEAQTAWLDQNGVDTSNMTTEQIEQANTGSEVFLYAAIHPLDSIEDIKVTITV</sequence>
<evidence type="ECO:0000313" key="3">
    <source>
        <dbReference type="EMBL" id="HIS64790.1"/>
    </source>
</evidence>
<dbReference type="Gene3D" id="3.30.1370.220">
    <property type="match status" value="1"/>
</dbReference>
<reference evidence="3" key="1">
    <citation type="submission" date="2020-10" db="EMBL/GenBank/DDBJ databases">
        <authorList>
            <person name="Gilroy R."/>
        </authorList>
    </citation>
    <scope>NUCLEOTIDE SEQUENCE</scope>
    <source>
        <strain evidence="3">ChiBcec16-1751</strain>
    </source>
</reference>
<proteinExistence type="inferred from homology"/>
<feature type="domain" description="Tail sheath protein C-terminal" evidence="2">
    <location>
        <begin position="232"/>
        <end position="353"/>
    </location>
</feature>
<evidence type="ECO:0000259" key="2">
    <source>
        <dbReference type="Pfam" id="PF17482"/>
    </source>
</evidence>
<evidence type="ECO:0000313" key="4">
    <source>
        <dbReference type="Proteomes" id="UP000886741"/>
    </source>
</evidence>
<reference evidence="3" key="2">
    <citation type="journal article" date="2021" name="PeerJ">
        <title>Extensive microbial diversity within the chicken gut microbiome revealed by metagenomics and culture.</title>
        <authorList>
            <person name="Gilroy R."/>
            <person name="Ravi A."/>
            <person name="Getino M."/>
            <person name="Pursley I."/>
            <person name="Horton D.L."/>
            <person name="Alikhan N.F."/>
            <person name="Baker D."/>
            <person name="Gharbi K."/>
            <person name="Hall N."/>
            <person name="Watson M."/>
            <person name="Adriaenssens E.M."/>
            <person name="Foster-Nyarko E."/>
            <person name="Jarju S."/>
            <person name="Secka A."/>
            <person name="Antonio M."/>
            <person name="Oren A."/>
            <person name="Chaudhuri R.R."/>
            <person name="La Ragione R."/>
            <person name="Hildebrand F."/>
            <person name="Pallen M.J."/>
        </authorList>
    </citation>
    <scope>NUCLEOTIDE SEQUENCE</scope>
    <source>
        <strain evidence="3">ChiBcec16-1751</strain>
    </source>
</reference>